<dbReference type="AlphaFoldDB" id="A0A0C3G0D6"/>
<gene>
    <name evidence="2" type="ORF">PILCRDRAFT_6401</name>
</gene>
<reference evidence="3" key="2">
    <citation type="submission" date="2015-01" db="EMBL/GenBank/DDBJ databases">
        <title>Evolutionary Origins and Diversification of the Mycorrhizal Mutualists.</title>
        <authorList>
            <consortium name="DOE Joint Genome Institute"/>
            <consortium name="Mycorrhizal Genomics Consortium"/>
            <person name="Kohler A."/>
            <person name="Kuo A."/>
            <person name="Nagy L.G."/>
            <person name="Floudas D."/>
            <person name="Copeland A."/>
            <person name="Barry K.W."/>
            <person name="Cichocki N."/>
            <person name="Veneault-Fourrey C."/>
            <person name="LaButti K."/>
            <person name="Lindquist E.A."/>
            <person name="Lipzen A."/>
            <person name="Lundell T."/>
            <person name="Morin E."/>
            <person name="Murat C."/>
            <person name="Riley R."/>
            <person name="Ohm R."/>
            <person name="Sun H."/>
            <person name="Tunlid A."/>
            <person name="Henrissat B."/>
            <person name="Grigoriev I.V."/>
            <person name="Hibbett D.S."/>
            <person name="Martin F."/>
        </authorList>
    </citation>
    <scope>NUCLEOTIDE SEQUENCE [LARGE SCALE GENOMIC DNA]</scope>
    <source>
        <strain evidence="3">F 1598</strain>
    </source>
</reference>
<keyword evidence="3" id="KW-1185">Reference proteome</keyword>
<evidence type="ECO:0000256" key="1">
    <source>
        <dbReference type="SAM" id="MobiDB-lite"/>
    </source>
</evidence>
<accession>A0A0C3G0D6</accession>
<sequence>MHNNSRNNAVVTSTPQVKLPVPIYRAVHTDDSDLPGANTGIQNFSAHHSIQIPTLESTVTSSDNMKDNTSADISSSVTQV</sequence>
<reference evidence="2 3" key="1">
    <citation type="submission" date="2014-04" db="EMBL/GenBank/DDBJ databases">
        <authorList>
            <consortium name="DOE Joint Genome Institute"/>
            <person name="Kuo A."/>
            <person name="Tarkka M."/>
            <person name="Buscot F."/>
            <person name="Kohler A."/>
            <person name="Nagy L.G."/>
            <person name="Floudas D."/>
            <person name="Copeland A."/>
            <person name="Barry K.W."/>
            <person name="Cichocki N."/>
            <person name="Veneault-Fourrey C."/>
            <person name="LaButti K."/>
            <person name="Lindquist E.A."/>
            <person name="Lipzen A."/>
            <person name="Lundell T."/>
            <person name="Morin E."/>
            <person name="Murat C."/>
            <person name="Sun H."/>
            <person name="Tunlid A."/>
            <person name="Henrissat B."/>
            <person name="Grigoriev I.V."/>
            <person name="Hibbett D.S."/>
            <person name="Martin F."/>
            <person name="Nordberg H.P."/>
            <person name="Cantor M.N."/>
            <person name="Hua S.X."/>
        </authorList>
    </citation>
    <scope>NUCLEOTIDE SEQUENCE [LARGE SCALE GENOMIC DNA]</scope>
    <source>
        <strain evidence="2 3">F 1598</strain>
    </source>
</reference>
<feature type="region of interest" description="Disordered" evidence="1">
    <location>
        <begin position="56"/>
        <end position="80"/>
    </location>
</feature>
<dbReference type="InParanoid" id="A0A0C3G0D6"/>
<dbReference type="Proteomes" id="UP000054166">
    <property type="component" value="Unassembled WGS sequence"/>
</dbReference>
<protein>
    <submittedName>
        <fullName evidence="2">Uncharacterized protein</fullName>
    </submittedName>
</protein>
<dbReference type="EMBL" id="KN832988">
    <property type="protein sequence ID" value="KIM84096.1"/>
    <property type="molecule type" value="Genomic_DNA"/>
</dbReference>
<evidence type="ECO:0000313" key="3">
    <source>
        <dbReference type="Proteomes" id="UP000054166"/>
    </source>
</evidence>
<organism evidence="2 3">
    <name type="scientific">Piloderma croceum (strain F 1598)</name>
    <dbReference type="NCBI Taxonomy" id="765440"/>
    <lineage>
        <taxon>Eukaryota</taxon>
        <taxon>Fungi</taxon>
        <taxon>Dikarya</taxon>
        <taxon>Basidiomycota</taxon>
        <taxon>Agaricomycotina</taxon>
        <taxon>Agaricomycetes</taxon>
        <taxon>Agaricomycetidae</taxon>
        <taxon>Atheliales</taxon>
        <taxon>Atheliaceae</taxon>
        <taxon>Piloderma</taxon>
    </lineage>
</organism>
<proteinExistence type="predicted"/>
<evidence type="ECO:0000313" key="2">
    <source>
        <dbReference type="EMBL" id="KIM84096.1"/>
    </source>
</evidence>
<name>A0A0C3G0D6_PILCF</name>
<dbReference type="HOGENOM" id="CLU_2590602_0_0_1"/>